<sequence length="126" mass="14147">MESIPGTFIIKVDYQPVSVVKDGNEDKTHACLGPDPAVFTLVDGHLESGDWILGRSLVEDRSLLPKRVLWFNKQSTRTDMVHKVLAFPDGDSYRLEFLGAPLISHEGKLFADLMKDQPQDVQIIIQ</sequence>
<reference evidence="1" key="2">
    <citation type="journal article" date="2023" name="IMA Fungus">
        <title>Comparative genomic study of the Penicillium genus elucidates a diverse pangenome and 15 lateral gene transfer events.</title>
        <authorList>
            <person name="Petersen C."/>
            <person name="Sorensen T."/>
            <person name="Nielsen M.R."/>
            <person name="Sondergaard T.E."/>
            <person name="Sorensen J.L."/>
            <person name="Fitzpatrick D.A."/>
            <person name="Frisvad J.C."/>
            <person name="Nielsen K.L."/>
        </authorList>
    </citation>
    <scope>NUCLEOTIDE SEQUENCE</scope>
    <source>
        <strain evidence="1">IBT 30761</strain>
    </source>
</reference>
<comment type="caution">
    <text evidence="1">The sequence shown here is derived from an EMBL/GenBank/DDBJ whole genome shotgun (WGS) entry which is preliminary data.</text>
</comment>
<evidence type="ECO:0000313" key="2">
    <source>
        <dbReference type="Proteomes" id="UP001149074"/>
    </source>
</evidence>
<protein>
    <submittedName>
        <fullName evidence="1">Uncharacterized protein</fullName>
    </submittedName>
</protein>
<dbReference type="RefSeq" id="XP_056475274.1">
    <property type="nucleotide sequence ID" value="XM_056619115.1"/>
</dbReference>
<dbReference type="EMBL" id="JAPQKI010000005">
    <property type="protein sequence ID" value="KAJ5099620.1"/>
    <property type="molecule type" value="Genomic_DNA"/>
</dbReference>
<proteinExistence type="predicted"/>
<dbReference type="Gene3D" id="2.80.10.50">
    <property type="match status" value="1"/>
</dbReference>
<name>A0A9W9FG55_9EURO</name>
<dbReference type="InterPro" id="IPR031755">
    <property type="entry name" value="Inhibitor_I66"/>
</dbReference>
<dbReference type="GO" id="GO:0004867">
    <property type="term" value="F:serine-type endopeptidase inhibitor activity"/>
    <property type="evidence" value="ECO:0007669"/>
    <property type="project" value="InterPro"/>
</dbReference>
<dbReference type="GeneID" id="81358094"/>
<keyword evidence="2" id="KW-1185">Reference proteome</keyword>
<accession>A0A9W9FG55</accession>
<dbReference type="AlphaFoldDB" id="A0A9W9FG55"/>
<dbReference type="Proteomes" id="UP001149074">
    <property type="component" value="Unassembled WGS sequence"/>
</dbReference>
<dbReference type="OrthoDB" id="3439489at2759"/>
<gene>
    <name evidence="1" type="ORF">N7532_006621</name>
</gene>
<reference evidence="1" key="1">
    <citation type="submission" date="2022-11" db="EMBL/GenBank/DDBJ databases">
        <authorList>
            <person name="Petersen C."/>
        </authorList>
    </citation>
    <scope>NUCLEOTIDE SEQUENCE</scope>
    <source>
        <strain evidence="1">IBT 30761</strain>
    </source>
</reference>
<dbReference type="Pfam" id="PF16850">
    <property type="entry name" value="Inhibitor_I66"/>
    <property type="match status" value="1"/>
</dbReference>
<evidence type="ECO:0000313" key="1">
    <source>
        <dbReference type="EMBL" id="KAJ5099620.1"/>
    </source>
</evidence>
<organism evidence="1 2">
    <name type="scientific">Penicillium argentinense</name>
    <dbReference type="NCBI Taxonomy" id="1131581"/>
    <lineage>
        <taxon>Eukaryota</taxon>
        <taxon>Fungi</taxon>
        <taxon>Dikarya</taxon>
        <taxon>Ascomycota</taxon>
        <taxon>Pezizomycotina</taxon>
        <taxon>Eurotiomycetes</taxon>
        <taxon>Eurotiomycetidae</taxon>
        <taxon>Eurotiales</taxon>
        <taxon>Aspergillaceae</taxon>
        <taxon>Penicillium</taxon>
    </lineage>
</organism>